<feature type="binding site" evidence="6">
    <location>
        <begin position="6"/>
        <end position="13"/>
    </location>
    <ligand>
        <name>substrate</name>
    </ligand>
</feature>
<evidence type="ECO:0000256" key="3">
    <source>
        <dbReference type="ARBA" id="ARBA00023152"/>
    </source>
</evidence>
<proteinExistence type="inferred from homology"/>
<feature type="binding site" evidence="6">
    <location>
        <position position="49"/>
    </location>
    <ligand>
        <name>substrate</name>
    </ligand>
</feature>
<dbReference type="Proteomes" id="UP000824165">
    <property type="component" value="Unassembled WGS sequence"/>
</dbReference>
<dbReference type="EMBL" id="DVLU01000073">
    <property type="protein sequence ID" value="HIT85709.1"/>
    <property type="molecule type" value="Genomic_DNA"/>
</dbReference>
<keyword evidence="4" id="KW-0413">Isomerase</keyword>
<dbReference type="InterPro" id="IPR005952">
    <property type="entry name" value="Phosphogly_mut1"/>
</dbReference>
<sequence length="179" mass="20279">MICLIRHAKTRGNTERRYIGRTDEAICETESLNRSYPRADIVVTSALKRAVMTAEVIYPNIGTIKDARLNECDFGAFEGRNFDELKDVPQYIKWLESGGTIPFPDGESRSRFSERCAEAFFEYTEKLRGKNIAFVVHGGTVMAVMERLFGGGFYDYQVENGGGFIITEENGKWLSYTTL</sequence>
<accession>A0A9D1KQB6</accession>
<keyword evidence="3" id="KW-0324">Glycolysis</keyword>
<dbReference type="GO" id="GO:0004619">
    <property type="term" value="F:phosphoglycerate mutase activity"/>
    <property type="evidence" value="ECO:0007669"/>
    <property type="project" value="UniProtKB-EC"/>
</dbReference>
<dbReference type="AlphaFoldDB" id="A0A9D1KQB6"/>
<evidence type="ECO:0000256" key="4">
    <source>
        <dbReference type="ARBA" id="ARBA00023235"/>
    </source>
</evidence>
<dbReference type="InterPro" id="IPR013078">
    <property type="entry name" value="His_Pase_superF_clade-1"/>
</dbReference>
<gene>
    <name evidence="7" type="ORF">IAA60_07385</name>
</gene>
<evidence type="ECO:0000256" key="1">
    <source>
        <dbReference type="ARBA" id="ARBA00006717"/>
    </source>
</evidence>
<evidence type="ECO:0000313" key="7">
    <source>
        <dbReference type="EMBL" id="HIT85709.1"/>
    </source>
</evidence>
<feature type="active site" description="Proton donor/acceptor" evidence="5">
    <location>
        <position position="71"/>
    </location>
</feature>
<dbReference type="EC" id="5.4.2.11" evidence="2"/>
<name>A0A9D1KQB6_9FIRM</name>
<dbReference type="InterPro" id="IPR029033">
    <property type="entry name" value="His_PPase_superfam"/>
</dbReference>
<evidence type="ECO:0000256" key="5">
    <source>
        <dbReference type="PIRSR" id="PIRSR613078-1"/>
    </source>
</evidence>
<dbReference type="Pfam" id="PF00300">
    <property type="entry name" value="His_Phos_1"/>
    <property type="match status" value="1"/>
</dbReference>
<dbReference type="SUPFAM" id="SSF53254">
    <property type="entry name" value="Phosphoglycerate mutase-like"/>
    <property type="match status" value="1"/>
</dbReference>
<dbReference type="CDD" id="cd07067">
    <property type="entry name" value="HP_PGM_like"/>
    <property type="match status" value="1"/>
</dbReference>
<organism evidence="7 8">
    <name type="scientific">Candidatus Ornithomonoglobus intestinigallinarum</name>
    <dbReference type="NCBI Taxonomy" id="2840894"/>
    <lineage>
        <taxon>Bacteria</taxon>
        <taxon>Bacillati</taxon>
        <taxon>Bacillota</taxon>
        <taxon>Clostridia</taxon>
        <taxon>Candidatus Ornithomonoglobus</taxon>
    </lineage>
</organism>
<evidence type="ECO:0000313" key="8">
    <source>
        <dbReference type="Proteomes" id="UP000824165"/>
    </source>
</evidence>
<evidence type="ECO:0000256" key="6">
    <source>
        <dbReference type="PIRSR" id="PIRSR613078-2"/>
    </source>
</evidence>
<feature type="active site" description="Tele-phosphohistidine intermediate" evidence="5">
    <location>
        <position position="7"/>
    </location>
</feature>
<dbReference type="GO" id="GO:0006096">
    <property type="term" value="P:glycolytic process"/>
    <property type="evidence" value="ECO:0007669"/>
    <property type="project" value="UniProtKB-KW"/>
</dbReference>
<protein>
    <recommendedName>
        <fullName evidence="2">phosphoglycerate mutase (2,3-diphosphoglycerate-dependent)</fullName>
        <ecNumber evidence="2">5.4.2.11</ecNumber>
    </recommendedName>
</protein>
<dbReference type="SMART" id="SM00855">
    <property type="entry name" value="PGAM"/>
    <property type="match status" value="1"/>
</dbReference>
<dbReference type="Gene3D" id="3.40.50.1240">
    <property type="entry name" value="Phosphoglycerate mutase-like"/>
    <property type="match status" value="1"/>
</dbReference>
<evidence type="ECO:0000256" key="2">
    <source>
        <dbReference type="ARBA" id="ARBA00012028"/>
    </source>
</evidence>
<dbReference type="PANTHER" id="PTHR11931">
    <property type="entry name" value="PHOSPHOGLYCERATE MUTASE"/>
    <property type="match status" value="1"/>
</dbReference>
<reference evidence="7" key="2">
    <citation type="journal article" date="2021" name="PeerJ">
        <title>Extensive microbial diversity within the chicken gut microbiome revealed by metagenomics and culture.</title>
        <authorList>
            <person name="Gilroy R."/>
            <person name="Ravi A."/>
            <person name="Getino M."/>
            <person name="Pursley I."/>
            <person name="Horton D.L."/>
            <person name="Alikhan N.F."/>
            <person name="Baker D."/>
            <person name="Gharbi K."/>
            <person name="Hall N."/>
            <person name="Watson M."/>
            <person name="Adriaenssens E.M."/>
            <person name="Foster-Nyarko E."/>
            <person name="Jarju S."/>
            <person name="Secka A."/>
            <person name="Antonio M."/>
            <person name="Oren A."/>
            <person name="Chaudhuri R.R."/>
            <person name="La Ragione R."/>
            <person name="Hildebrand F."/>
            <person name="Pallen M.J."/>
        </authorList>
    </citation>
    <scope>NUCLEOTIDE SEQUENCE</scope>
    <source>
        <strain evidence="7">CHK181-108</strain>
    </source>
</reference>
<reference evidence="7" key="1">
    <citation type="submission" date="2020-10" db="EMBL/GenBank/DDBJ databases">
        <authorList>
            <person name="Gilroy R."/>
        </authorList>
    </citation>
    <scope>NUCLEOTIDE SEQUENCE</scope>
    <source>
        <strain evidence="7">CHK181-108</strain>
    </source>
</reference>
<comment type="caution">
    <text evidence="7">The sequence shown here is derived from an EMBL/GenBank/DDBJ whole genome shotgun (WGS) entry which is preliminary data.</text>
</comment>
<comment type="similarity">
    <text evidence="1">Belongs to the phosphoglycerate mutase family. BPG-dependent PGAM subfamily.</text>
</comment>